<protein>
    <submittedName>
        <fullName evidence="2">Uncharacterized protein</fullName>
    </submittedName>
</protein>
<name>A0A9D4A7R9_9ROSI</name>
<keyword evidence="3" id="KW-1185">Reference proteome</keyword>
<proteinExistence type="predicted"/>
<dbReference type="EMBL" id="JAIQCV010000006">
    <property type="protein sequence ID" value="KAH1091810.1"/>
    <property type="molecule type" value="Genomic_DNA"/>
</dbReference>
<dbReference type="OrthoDB" id="10516660at2759"/>
<sequence length="96" mass="10392">MDYNRGTNQGKPVGGSRFNVLSKIHGGNDIVELIVEKERTTEEDMGKENRGGLGSEKLANRRKNGLNFKRGGVIGMSGPKVRLKVLKPITNSGGLL</sequence>
<dbReference type="Proteomes" id="UP000828251">
    <property type="component" value="Unassembled WGS sequence"/>
</dbReference>
<comment type="caution">
    <text evidence="2">The sequence shown here is derived from an EMBL/GenBank/DDBJ whole genome shotgun (WGS) entry which is preliminary data.</text>
</comment>
<gene>
    <name evidence="2" type="ORF">J1N35_019067</name>
</gene>
<feature type="compositionally biased region" description="Basic and acidic residues" evidence="1">
    <location>
        <begin position="40"/>
        <end position="50"/>
    </location>
</feature>
<evidence type="ECO:0000313" key="2">
    <source>
        <dbReference type="EMBL" id="KAH1091810.1"/>
    </source>
</evidence>
<evidence type="ECO:0000256" key="1">
    <source>
        <dbReference type="SAM" id="MobiDB-lite"/>
    </source>
</evidence>
<dbReference type="AlphaFoldDB" id="A0A9D4A7R9"/>
<feature type="region of interest" description="Disordered" evidence="1">
    <location>
        <begin position="40"/>
        <end position="71"/>
    </location>
</feature>
<organism evidence="2 3">
    <name type="scientific">Gossypium stocksii</name>
    <dbReference type="NCBI Taxonomy" id="47602"/>
    <lineage>
        <taxon>Eukaryota</taxon>
        <taxon>Viridiplantae</taxon>
        <taxon>Streptophyta</taxon>
        <taxon>Embryophyta</taxon>
        <taxon>Tracheophyta</taxon>
        <taxon>Spermatophyta</taxon>
        <taxon>Magnoliopsida</taxon>
        <taxon>eudicotyledons</taxon>
        <taxon>Gunneridae</taxon>
        <taxon>Pentapetalae</taxon>
        <taxon>rosids</taxon>
        <taxon>malvids</taxon>
        <taxon>Malvales</taxon>
        <taxon>Malvaceae</taxon>
        <taxon>Malvoideae</taxon>
        <taxon>Gossypium</taxon>
    </lineage>
</organism>
<reference evidence="2 3" key="1">
    <citation type="journal article" date="2021" name="Plant Biotechnol. J.">
        <title>Multi-omics assisted identification of the key and species-specific regulatory components of drought-tolerant mechanisms in Gossypium stocksii.</title>
        <authorList>
            <person name="Yu D."/>
            <person name="Ke L."/>
            <person name="Zhang D."/>
            <person name="Wu Y."/>
            <person name="Sun Y."/>
            <person name="Mei J."/>
            <person name="Sun J."/>
            <person name="Sun Y."/>
        </authorList>
    </citation>
    <scope>NUCLEOTIDE SEQUENCE [LARGE SCALE GENOMIC DNA]</scope>
    <source>
        <strain evidence="3">cv. E1</strain>
        <tissue evidence="2">Leaf</tissue>
    </source>
</reference>
<accession>A0A9D4A7R9</accession>
<evidence type="ECO:0000313" key="3">
    <source>
        <dbReference type="Proteomes" id="UP000828251"/>
    </source>
</evidence>